<keyword evidence="2" id="KW-0479">Metal-binding</keyword>
<dbReference type="PANTHER" id="PTHR46233">
    <property type="entry name" value="HYDROXYACYLGLUTATHIONE HYDROLASE GLOC"/>
    <property type="match status" value="1"/>
</dbReference>
<dbReference type="Pfam" id="PF00753">
    <property type="entry name" value="Lactamase_B"/>
    <property type="match status" value="1"/>
</dbReference>
<dbReference type="CDD" id="cd06262">
    <property type="entry name" value="metallo-hydrolase-like_MBL-fold"/>
    <property type="match status" value="1"/>
</dbReference>
<dbReference type="Proteomes" id="UP000183085">
    <property type="component" value="Unassembled WGS sequence"/>
</dbReference>
<dbReference type="STRING" id="1817895.AUJ95_02620"/>
<gene>
    <name evidence="6" type="ORF">AUJ95_02620</name>
</gene>
<dbReference type="SUPFAM" id="SSF56281">
    <property type="entry name" value="Metallo-hydrolase/oxidoreductase"/>
    <property type="match status" value="1"/>
</dbReference>
<dbReference type="Gene3D" id="3.60.15.10">
    <property type="entry name" value="Ribonuclease Z/Hydroxyacylglutathione hydrolase-like"/>
    <property type="match status" value="1"/>
</dbReference>
<sequence>MQVDTLIVGELRVNCYIISHEDSRECIIIDPGENGERILQFLEEKGLTPIYIINTHGHSDHIGANLFIAEQTGAKILIHQNDAKMLHDPISNLSSFLSNPAVSKQADYILEDGEILEISGITIEVVHTPGHTKGGICLKIDNYLFTGDTLFAGGVGRTDFPSGSHKTLMESIGKRLMTLSDEITIYPGHGESSTIGMERRNNPFLNTAMRN</sequence>
<dbReference type="GO" id="GO:0046872">
    <property type="term" value="F:metal ion binding"/>
    <property type="evidence" value="ECO:0007669"/>
    <property type="project" value="UniProtKB-KW"/>
</dbReference>
<comment type="caution">
    <text evidence="6">The sequence shown here is derived from an EMBL/GenBank/DDBJ whole genome shotgun (WGS) entry which is preliminary data.</text>
</comment>
<evidence type="ECO:0000256" key="1">
    <source>
        <dbReference type="ARBA" id="ARBA00001947"/>
    </source>
</evidence>
<dbReference type="InterPro" id="IPR036866">
    <property type="entry name" value="RibonucZ/Hydroxyglut_hydro"/>
</dbReference>
<dbReference type="AlphaFoldDB" id="A0A1J5EEW2"/>
<organism evidence="6 7">
    <name type="scientific">Candidatus Desantisbacteria bacterium CG2_30_40_21</name>
    <dbReference type="NCBI Taxonomy" id="1817895"/>
    <lineage>
        <taxon>Bacteria</taxon>
        <taxon>Candidatus Desantisiibacteriota</taxon>
    </lineage>
</organism>
<protein>
    <submittedName>
        <fullName evidence="6">MBL fold metallo-hydrolase</fullName>
    </submittedName>
</protein>
<evidence type="ECO:0000313" key="6">
    <source>
        <dbReference type="EMBL" id="OIP41870.1"/>
    </source>
</evidence>
<name>A0A1J5EEW2_9BACT</name>
<keyword evidence="3 6" id="KW-0378">Hydrolase</keyword>
<evidence type="ECO:0000313" key="7">
    <source>
        <dbReference type="Proteomes" id="UP000183085"/>
    </source>
</evidence>
<proteinExistence type="predicted"/>
<dbReference type="SMART" id="SM00849">
    <property type="entry name" value="Lactamase_B"/>
    <property type="match status" value="1"/>
</dbReference>
<comment type="cofactor">
    <cofactor evidence="1">
        <name>Zn(2+)</name>
        <dbReference type="ChEBI" id="CHEBI:29105"/>
    </cofactor>
</comment>
<evidence type="ECO:0000259" key="5">
    <source>
        <dbReference type="SMART" id="SM00849"/>
    </source>
</evidence>
<accession>A0A1J5EEW2</accession>
<dbReference type="EMBL" id="MNYI01000068">
    <property type="protein sequence ID" value="OIP41870.1"/>
    <property type="molecule type" value="Genomic_DNA"/>
</dbReference>
<dbReference type="PANTHER" id="PTHR46233:SF3">
    <property type="entry name" value="HYDROXYACYLGLUTATHIONE HYDROLASE GLOC"/>
    <property type="match status" value="1"/>
</dbReference>
<evidence type="ECO:0000256" key="4">
    <source>
        <dbReference type="ARBA" id="ARBA00022833"/>
    </source>
</evidence>
<dbReference type="InterPro" id="IPR001279">
    <property type="entry name" value="Metallo-B-lactamas"/>
</dbReference>
<dbReference type="InterPro" id="IPR051453">
    <property type="entry name" value="MBL_Glyoxalase_II"/>
</dbReference>
<reference evidence="6 7" key="1">
    <citation type="journal article" date="2016" name="Environ. Microbiol.">
        <title>Genomic resolution of a cold subsurface aquifer community provides metabolic insights for novel microbes adapted to high CO concentrations.</title>
        <authorList>
            <person name="Probst A.J."/>
            <person name="Castelle C.J."/>
            <person name="Singh A."/>
            <person name="Brown C.T."/>
            <person name="Anantharaman K."/>
            <person name="Sharon I."/>
            <person name="Hug L.A."/>
            <person name="Burstein D."/>
            <person name="Emerson J.B."/>
            <person name="Thomas B.C."/>
            <person name="Banfield J.F."/>
        </authorList>
    </citation>
    <scope>NUCLEOTIDE SEQUENCE [LARGE SCALE GENOMIC DNA]</scope>
    <source>
        <strain evidence="6">CG2_30_40_21</strain>
    </source>
</reference>
<evidence type="ECO:0000256" key="3">
    <source>
        <dbReference type="ARBA" id="ARBA00022801"/>
    </source>
</evidence>
<feature type="domain" description="Metallo-beta-lactamase" evidence="5">
    <location>
        <begin position="12"/>
        <end position="189"/>
    </location>
</feature>
<keyword evidence="4" id="KW-0862">Zinc</keyword>
<dbReference type="GO" id="GO:0016787">
    <property type="term" value="F:hydrolase activity"/>
    <property type="evidence" value="ECO:0007669"/>
    <property type="project" value="UniProtKB-KW"/>
</dbReference>
<evidence type="ECO:0000256" key="2">
    <source>
        <dbReference type="ARBA" id="ARBA00022723"/>
    </source>
</evidence>